<sequence>MSKQRSRFENPMKELEKQKDKYFSFFNDDCIEEIEIEVEIASSQEKIIYKDQLIPTVEGEKKGPHKRKSKTRRLKIDNLNWFTLKNYELIKEIKRDKLFDIIEKRRRVADDIYFYNENLNTDDYNNNKEYYESIKQVASDNFITSCLDYDFDHVGNFFVFGHYIGIVKDRIYPVQYTDAHNEVFDLKDLPDNEINNYFNLFYKALVKVDLNVSDDLLIDEFKQWLADKRTEEEINQSKRLSDNDFKKIANYNIIPYIDLILWRDITGNKLTNKQIANLLFPDDPNIQEETIRKRVKELAEKLLYSDVNLI</sequence>
<comment type="caution">
    <text evidence="1">The sequence shown here is derived from an EMBL/GenBank/DDBJ whole genome shotgun (WGS) entry which is preliminary data.</text>
</comment>
<reference evidence="1 2" key="1">
    <citation type="submission" date="2018-10" db="EMBL/GenBank/DDBJ databases">
        <title>Genomic Encyclopedia of Type Strains, Phase IV (KMG-IV): sequencing the most valuable type-strain genomes for metagenomic binning, comparative biology and taxonomic classification.</title>
        <authorList>
            <person name="Goeker M."/>
        </authorList>
    </citation>
    <scope>NUCLEOTIDE SEQUENCE [LARGE SCALE GENOMIC DNA]</scope>
    <source>
        <strain evidence="1 2">DSM 22228</strain>
    </source>
</reference>
<dbReference type="RefSeq" id="WP_121143817.1">
    <property type="nucleotide sequence ID" value="NZ_RBWY01000001.1"/>
</dbReference>
<evidence type="ECO:0000313" key="1">
    <source>
        <dbReference type="EMBL" id="RKS86892.1"/>
    </source>
</evidence>
<keyword evidence="2" id="KW-1185">Reference proteome</keyword>
<name>A0A495RHC2_9GAMM</name>
<evidence type="ECO:0000313" key="2">
    <source>
        <dbReference type="Proteomes" id="UP000278542"/>
    </source>
</evidence>
<organism evidence="1 2">
    <name type="scientific">Orbus hercynius</name>
    <dbReference type="NCBI Taxonomy" id="593135"/>
    <lineage>
        <taxon>Bacteria</taxon>
        <taxon>Pseudomonadati</taxon>
        <taxon>Pseudomonadota</taxon>
        <taxon>Gammaproteobacteria</taxon>
        <taxon>Orbales</taxon>
        <taxon>Orbaceae</taxon>
        <taxon>Orbus</taxon>
    </lineage>
</organism>
<protein>
    <submittedName>
        <fullName evidence="1">Uncharacterized protein</fullName>
    </submittedName>
</protein>
<dbReference type="Proteomes" id="UP000278542">
    <property type="component" value="Unassembled WGS sequence"/>
</dbReference>
<dbReference type="Pfam" id="PF19924">
    <property type="entry name" value="DUF6387"/>
    <property type="match status" value="1"/>
</dbReference>
<dbReference type="EMBL" id="RBWY01000001">
    <property type="protein sequence ID" value="RKS86892.1"/>
    <property type="molecule type" value="Genomic_DNA"/>
</dbReference>
<accession>A0A495RHC2</accession>
<dbReference type="OrthoDB" id="5573849at2"/>
<dbReference type="InterPro" id="IPR045664">
    <property type="entry name" value="DUF6387"/>
</dbReference>
<gene>
    <name evidence="1" type="ORF">DES39_0096</name>
</gene>
<dbReference type="AlphaFoldDB" id="A0A495RHC2"/>
<proteinExistence type="predicted"/>